<proteinExistence type="predicted"/>
<accession>A0ACB6ZLK9</accession>
<keyword evidence="2" id="KW-1185">Reference proteome</keyword>
<gene>
    <name evidence="1" type="ORF">BDM02DRAFT_3112340</name>
</gene>
<organism evidence="1 2">
    <name type="scientific">Thelephora ganbajun</name>
    <name type="common">Ganba fungus</name>
    <dbReference type="NCBI Taxonomy" id="370292"/>
    <lineage>
        <taxon>Eukaryota</taxon>
        <taxon>Fungi</taxon>
        <taxon>Dikarya</taxon>
        <taxon>Basidiomycota</taxon>
        <taxon>Agaricomycotina</taxon>
        <taxon>Agaricomycetes</taxon>
        <taxon>Thelephorales</taxon>
        <taxon>Thelephoraceae</taxon>
        <taxon>Thelephora</taxon>
    </lineage>
</organism>
<comment type="caution">
    <text evidence="1">The sequence shown here is derived from an EMBL/GenBank/DDBJ whole genome shotgun (WGS) entry which is preliminary data.</text>
</comment>
<dbReference type="EMBL" id="MU117986">
    <property type="protein sequence ID" value="KAF9650343.1"/>
    <property type="molecule type" value="Genomic_DNA"/>
</dbReference>
<dbReference type="Proteomes" id="UP000886501">
    <property type="component" value="Unassembled WGS sequence"/>
</dbReference>
<sequence>MGSSRGHLDYPAHTLTQVILSVFQMPYPLSSRCEVPMEDPTNRGFCRPLPIDLFPIPVLPEMPREGQSTCTFNCLRMCFIRICSSWNDGVGQGEGSPGERMGQNAVQSHQGKGRFENDHPTKR</sequence>
<evidence type="ECO:0000313" key="2">
    <source>
        <dbReference type="Proteomes" id="UP000886501"/>
    </source>
</evidence>
<reference evidence="1" key="2">
    <citation type="journal article" date="2020" name="Nat. Commun.">
        <title>Large-scale genome sequencing of mycorrhizal fungi provides insights into the early evolution of symbiotic traits.</title>
        <authorList>
            <person name="Miyauchi S."/>
            <person name="Kiss E."/>
            <person name="Kuo A."/>
            <person name="Drula E."/>
            <person name="Kohler A."/>
            <person name="Sanchez-Garcia M."/>
            <person name="Morin E."/>
            <person name="Andreopoulos B."/>
            <person name="Barry K.W."/>
            <person name="Bonito G."/>
            <person name="Buee M."/>
            <person name="Carver A."/>
            <person name="Chen C."/>
            <person name="Cichocki N."/>
            <person name="Clum A."/>
            <person name="Culley D."/>
            <person name="Crous P.W."/>
            <person name="Fauchery L."/>
            <person name="Girlanda M."/>
            <person name="Hayes R.D."/>
            <person name="Keri Z."/>
            <person name="LaButti K."/>
            <person name="Lipzen A."/>
            <person name="Lombard V."/>
            <person name="Magnuson J."/>
            <person name="Maillard F."/>
            <person name="Murat C."/>
            <person name="Nolan M."/>
            <person name="Ohm R.A."/>
            <person name="Pangilinan J."/>
            <person name="Pereira M.F."/>
            <person name="Perotto S."/>
            <person name="Peter M."/>
            <person name="Pfister S."/>
            <person name="Riley R."/>
            <person name="Sitrit Y."/>
            <person name="Stielow J.B."/>
            <person name="Szollosi G."/>
            <person name="Zifcakova L."/>
            <person name="Stursova M."/>
            <person name="Spatafora J.W."/>
            <person name="Tedersoo L."/>
            <person name="Vaario L.M."/>
            <person name="Yamada A."/>
            <person name="Yan M."/>
            <person name="Wang P."/>
            <person name="Xu J."/>
            <person name="Bruns T."/>
            <person name="Baldrian P."/>
            <person name="Vilgalys R."/>
            <person name="Dunand C."/>
            <person name="Henrissat B."/>
            <person name="Grigoriev I.V."/>
            <person name="Hibbett D."/>
            <person name="Nagy L.G."/>
            <person name="Martin F.M."/>
        </authorList>
    </citation>
    <scope>NUCLEOTIDE SEQUENCE</scope>
    <source>
        <strain evidence="1">P2</strain>
    </source>
</reference>
<protein>
    <submittedName>
        <fullName evidence="1">Uncharacterized protein</fullName>
    </submittedName>
</protein>
<evidence type="ECO:0000313" key="1">
    <source>
        <dbReference type="EMBL" id="KAF9650343.1"/>
    </source>
</evidence>
<reference evidence="1" key="1">
    <citation type="submission" date="2019-10" db="EMBL/GenBank/DDBJ databases">
        <authorList>
            <consortium name="DOE Joint Genome Institute"/>
            <person name="Kuo A."/>
            <person name="Miyauchi S."/>
            <person name="Kiss E."/>
            <person name="Drula E."/>
            <person name="Kohler A."/>
            <person name="Sanchez-Garcia M."/>
            <person name="Andreopoulos B."/>
            <person name="Barry K.W."/>
            <person name="Bonito G."/>
            <person name="Buee M."/>
            <person name="Carver A."/>
            <person name="Chen C."/>
            <person name="Cichocki N."/>
            <person name="Clum A."/>
            <person name="Culley D."/>
            <person name="Crous P.W."/>
            <person name="Fauchery L."/>
            <person name="Girlanda M."/>
            <person name="Hayes R."/>
            <person name="Keri Z."/>
            <person name="Labutti K."/>
            <person name="Lipzen A."/>
            <person name="Lombard V."/>
            <person name="Magnuson J."/>
            <person name="Maillard F."/>
            <person name="Morin E."/>
            <person name="Murat C."/>
            <person name="Nolan M."/>
            <person name="Ohm R."/>
            <person name="Pangilinan J."/>
            <person name="Pereira M."/>
            <person name="Perotto S."/>
            <person name="Peter M."/>
            <person name="Riley R."/>
            <person name="Sitrit Y."/>
            <person name="Stielow B."/>
            <person name="Szollosi G."/>
            <person name="Zifcakova L."/>
            <person name="Stursova M."/>
            <person name="Spatafora J.W."/>
            <person name="Tedersoo L."/>
            <person name="Vaario L.-M."/>
            <person name="Yamada A."/>
            <person name="Yan M."/>
            <person name="Wang P."/>
            <person name="Xu J."/>
            <person name="Bruns T."/>
            <person name="Baldrian P."/>
            <person name="Vilgalys R."/>
            <person name="Henrissat B."/>
            <person name="Grigoriev I.V."/>
            <person name="Hibbett D."/>
            <person name="Nagy L.G."/>
            <person name="Martin F.M."/>
        </authorList>
    </citation>
    <scope>NUCLEOTIDE SEQUENCE</scope>
    <source>
        <strain evidence="1">P2</strain>
    </source>
</reference>
<name>A0ACB6ZLK9_THEGA</name>